<evidence type="ECO:0000313" key="3">
    <source>
        <dbReference type="Proteomes" id="UP001529275"/>
    </source>
</evidence>
<name>A0ABT7UJH2_9FIRM</name>
<protein>
    <submittedName>
        <fullName evidence="2">ABC transporter permease</fullName>
    </submittedName>
</protein>
<dbReference type="EMBL" id="JAUDCK010000029">
    <property type="protein sequence ID" value="MDM8196285.1"/>
    <property type="molecule type" value="Genomic_DNA"/>
</dbReference>
<accession>A0ABT7UJH2</accession>
<proteinExistence type="predicted"/>
<feature type="transmembrane region" description="Helical" evidence="1">
    <location>
        <begin position="340"/>
        <end position="358"/>
    </location>
</feature>
<sequence>MEKLIYDQLWIFFVYSFVGWVIGTILAAYRRKKFVDVGFLYGPYCPSYGICGVLFFILLHELHDQWFFMFLGGAIISSFVVYMTGFFLQKIFHHKWWDYSRKRFQFGSYVHMPYTFLWGLMAIICVEFIEPTLLNAVHLIPSSVGEILLIIMGVVMAVDFVGTITGILSTRSRVKKGVIKEVSENMQRTADRLGMRISEWTLKHFVNAFPNLDKKEILNEPKVEKSTVFAEGCSFYKLLWLFLIGAFLGDIVETLWCHYTTGIWMSRSSVIYGPFSIVWGIGCALLTLLLYQYRYKSDRFIFLFGTVVGGAYEYACSVFTELVFGTVFWDYSHLPFNLGGRINLLFCFFWGIVAVIWIKIIYPKLSDLIEKIPKKTGTILSWCFIVFMTINIIISGLAIQRYSERQNGQINAQNPVEEFLDQHYPNERMERIYPNAKFPQKK</sequence>
<dbReference type="RefSeq" id="WP_289527918.1">
    <property type="nucleotide sequence ID" value="NZ_JAUDCK010000029.1"/>
</dbReference>
<feature type="transmembrane region" description="Helical" evidence="1">
    <location>
        <begin position="149"/>
        <end position="170"/>
    </location>
</feature>
<keyword evidence="1" id="KW-1133">Transmembrane helix</keyword>
<keyword evidence="3" id="KW-1185">Reference proteome</keyword>
<feature type="transmembrane region" description="Helical" evidence="1">
    <location>
        <begin position="66"/>
        <end position="88"/>
    </location>
</feature>
<gene>
    <name evidence="2" type="ORF">QUV98_08155</name>
</gene>
<feature type="transmembrane region" description="Helical" evidence="1">
    <location>
        <begin position="300"/>
        <end position="320"/>
    </location>
</feature>
<keyword evidence="1" id="KW-0472">Membrane</keyword>
<keyword evidence="1" id="KW-0812">Transmembrane</keyword>
<dbReference type="Proteomes" id="UP001529275">
    <property type="component" value="Unassembled WGS sequence"/>
</dbReference>
<feature type="transmembrane region" description="Helical" evidence="1">
    <location>
        <begin position="238"/>
        <end position="259"/>
    </location>
</feature>
<comment type="caution">
    <text evidence="2">The sequence shown here is derived from an EMBL/GenBank/DDBJ whole genome shotgun (WGS) entry which is preliminary data.</text>
</comment>
<feature type="transmembrane region" description="Helical" evidence="1">
    <location>
        <begin position="109"/>
        <end position="129"/>
    </location>
</feature>
<organism evidence="2 3">
    <name type="scientific">Massilimicrobiota timonensis</name>
    <dbReference type="NCBI Taxonomy" id="1776392"/>
    <lineage>
        <taxon>Bacteria</taxon>
        <taxon>Bacillati</taxon>
        <taxon>Bacillota</taxon>
        <taxon>Erysipelotrichia</taxon>
        <taxon>Erysipelotrichales</taxon>
        <taxon>Erysipelotrichaceae</taxon>
        <taxon>Massilimicrobiota</taxon>
    </lineage>
</organism>
<feature type="transmembrane region" description="Helical" evidence="1">
    <location>
        <begin position="379"/>
        <end position="399"/>
    </location>
</feature>
<feature type="transmembrane region" description="Helical" evidence="1">
    <location>
        <begin position="41"/>
        <end position="60"/>
    </location>
</feature>
<evidence type="ECO:0000256" key="1">
    <source>
        <dbReference type="SAM" id="Phobius"/>
    </source>
</evidence>
<dbReference type="InterPro" id="IPR010540">
    <property type="entry name" value="CmpB_TMEM229"/>
</dbReference>
<reference evidence="3" key="1">
    <citation type="submission" date="2023-06" db="EMBL/GenBank/DDBJ databases">
        <title>Identification and characterization of horizontal gene transfer across gut microbiota members of farm animals based on homology search.</title>
        <authorList>
            <person name="Zeman M."/>
            <person name="Kubasova T."/>
            <person name="Jahodarova E."/>
            <person name="Nykrynova M."/>
            <person name="Rychlik I."/>
        </authorList>
    </citation>
    <scope>NUCLEOTIDE SEQUENCE [LARGE SCALE GENOMIC DNA]</scope>
    <source>
        <strain evidence="3">ET341</strain>
    </source>
</reference>
<feature type="transmembrane region" description="Helical" evidence="1">
    <location>
        <begin position="271"/>
        <end position="293"/>
    </location>
</feature>
<feature type="transmembrane region" description="Helical" evidence="1">
    <location>
        <begin position="12"/>
        <end position="29"/>
    </location>
</feature>
<dbReference type="Pfam" id="PF06541">
    <property type="entry name" value="ABC_trans_CmpB"/>
    <property type="match status" value="2"/>
</dbReference>
<evidence type="ECO:0000313" key="2">
    <source>
        <dbReference type="EMBL" id="MDM8196285.1"/>
    </source>
</evidence>